<dbReference type="InterPro" id="IPR029044">
    <property type="entry name" value="Nucleotide-diphossugar_trans"/>
</dbReference>
<evidence type="ECO:0000256" key="7">
    <source>
        <dbReference type="ARBA" id="ARBA00022824"/>
    </source>
</evidence>
<evidence type="ECO:0000256" key="8">
    <source>
        <dbReference type="ARBA" id="ARBA00023180"/>
    </source>
</evidence>
<accession>A0AAE0TYZ5</accession>
<reference evidence="16" key="1">
    <citation type="journal article" date="2023" name="Mol. Phylogenet. Evol.">
        <title>Genome-scale phylogeny and comparative genomics of the fungal order Sordariales.</title>
        <authorList>
            <person name="Hensen N."/>
            <person name="Bonometti L."/>
            <person name="Westerberg I."/>
            <person name="Brannstrom I.O."/>
            <person name="Guillou S."/>
            <person name="Cros-Aarteil S."/>
            <person name="Calhoun S."/>
            <person name="Haridas S."/>
            <person name="Kuo A."/>
            <person name="Mondo S."/>
            <person name="Pangilinan J."/>
            <person name="Riley R."/>
            <person name="LaButti K."/>
            <person name="Andreopoulos B."/>
            <person name="Lipzen A."/>
            <person name="Chen C."/>
            <person name="Yan M."/>
            <person name="Daum C."/>
            <person name="Ng V."/>
            <person name="Clum A."/>
            <person name="Steindorff A."/>
            <person name="Ohm R.A."/>
            <person name="Martin F."/>
            <person name="Silar P."/>
            <person name="Natvig D.O."/>
            <person name="Lalanne C."/>
            <person name="Gautier V."/>
            <person name="Ament-Velasquez S.L."/>
            <person name="Kruys A."/>
            <person name="Hutchinson M.I."/>
            <person name="Powell A.J."/>
            <person name="Barry K."/>
            <person name="Miller A.N."/>
            <person name="Grigoriev I.V."/>
            <person name="Debuchy R."/>
            <person name="Gladieux P."/>
            <person name="Hiltunen Thoren M."/>
            <person name="Johannesson H."/>
        </authorList>
    </citation>
    <scope>NUCLEOTIDE SEQUENCE</scope>
    <source>
        <strain evidence="16">CBS 232.78</strain>
    </source>
</reference>
<dbReference type="Pfam" id="PF18404">
    <property type="entry name" value="Glyco_transf_24"/>
    <property type="match status" value="1"/>
</dbReference>
<reference evidence="16" key="2">
    <citation type="submission" date="2023-06" db="EMBL/GenBank/DDBJ databases">
        <authorList>
            <consortium name="Lawrence Berkeley National Laboratory"/>
            <person name="Haridas S."/>
            <person name="Hensen N."/>
            <person name="Bonometti L."/>
            <person name="Westerberg I."/>
            <person name="Brannstrom I.O."/>
            <person name="Guillou S."/>
            <person name="Cros-Aarteil S."/>
            <person name="Calhoun S."/>
            <person name="Kuo A."/>
            <person name="Mondo S."/>
            <person name="Pangilinan J."/>
            <person name="Riley R."/>
            <person name="LaButti K."/>
            <person name="Andreopoulos B."/>
            <person name="Lipzen A."/>
            <person name="Chen C."/>
            <person name="Yanf M."/>
            <person name="Daum C."/>
            <person name="Ng V."/>
            <person name="Clum A."/>
            <person name="Steindorff A."/>
            <person name="Ohm R."/>
            <person name="Martin F."/>
            <person name="Silar P."/>
            <person name="Natvig D."/>
            <person name="Lalanne C."/>
            <person name="Gautier V."/>
            <person name="Ament-velasquez S.L."/>
            <person name="Kruys A."/>
            <person name="Hutchinson M.I."/>
            <person name="Powell A.J."/>
            <person name="Barry K."/>
            <person name="Miller A.N."/>
            <person name="Grigoriev I.V."/>
            <person name="Debuchy R."/>
            <person name="Gladieux P."/>
            <person name="Thoren M.H."/>
            <person name="Johannesson H."/>
        </authorList>
    </citation>
    <scope>NUCLEOTIDE SEQUENCE</scope>
    <source>
        <strain evidence="16">CBS 232.78</strain>
    </source>
</reference>
<dbReference type="SUPFAM" id="SSF53448">
    <property type="entry name" value="Nucleotide-diphospho-sugar transferases"/>
    <property type="match status" value="1"/>
</dbReference>
<evidence type="ECO:0000256" key="5">
    <source>
        <dbReference type="ARBA" id="ARBA00022679"/>
    </source>
</evidence>
<sequence length="1492" mass="168272">MIRLSQLPWGLAAALFGASWLPSLQVAATPSVNVALKAAFPSPPYLVELLETAAPDNATVYFALLDRIAQGHFGEATTDKELYEKFLKLLRDDGHMTLEALSTYKLALSLRSAAPRIEAHYQFYTTAVEPSLTGDQTGCDQWYLADGKQYCTTALDGEASRAIKSHSQNRTLPFDRKLGAGPRDIVLYADITSPDFRRYHESAMENAQTGKGSYRLRYKRSPAHASEALTINGYGVELALKRTDYIVIDDRDTDAGKATGDETQRVLSSEVVLDGEEEINDIKPLEKSELSPLGMKAASFIMKSDSPFETLLKLTQDFPKYSTSLGGHDVSSEFEAEHQANRAVMVPQGQNVLWMNGVQLVDRQIQPYGLIDLLRRERKLINGVLDLGFTGQEAISLLGHNEVAQAKSSDEEPRRFDWRDQIEEGRVIIWLNNLEKDKRYAAFSPSLWTLLQGFGGGLPQVRKDIFNLVVPVDFSKPEDVKLIVEQLLGFMKRLVPIRFGLVPLTPTGEAIDQAKVLYHLLENYGLAAVATYLELSLEGTKTAKPDESIFKQATKDRALRPDATPLPFKDIFSAEEHEQQIHLAKHWTERLHANSEVPPVFFDGFAIPRDEMWLRAMNQKLMVDLQAIQQAAYFGLLNESSWVPGHFLENAIARRNTFIFPEDPQAITVLDVNKVYSEHQDLLSKVPVIEADERSTKEDWAALSLVADLDTIEGQKLLFYALQFRRDHLGVRLDIIHNPADHSRSASEVNGRVKLREENLSTVGRLQDLETILDESRVDMDPAFDAALASFLKGTNLKVGNHFLMLNGRVIGPILKADDFKKDDFEQLLEAERGDRILPVYKAIEDLGFNKKLSRPLAAAKLTSVTALSGLSDLPQGIFDSASPVRTTAYKEWNSTYTSFEVGDASTATIFFVAVINPASEVGQKWSAILKVLSELEGVHLRVFLNPLEGIAELPVKRFYRYVLDSAPSFDDAGKIKSLSATFNGVPSETLLIAGMDVPPAWLVTSKVSVDDLDNIRIKDIKARRNTEHIEAVYELENILIEGHSRELPGTSAPRGVQLVLATEKDPHFADTIIMANLGFFQFKANPGVYNIQLKEGRSSEIFTIESVGAEGWAPVHGDETTEIALMDFQGTTLYPRLARKPGKEEDDVLEEAKPEAGNFVSKGLKFAEGLLGKGKPSTTKSISDTEHAEINIFSVASGHLYERMLNIMMVSVMRHTKHTVKFWFIEQFLSPSFKDFIPTMAAEYGFKYEMVTYKWPHWLRQQKEKQREIWGYKILFLDVLFPLSLDKVIFVDADQIVRTDMYDLVTLDLEGAPYGFTPMCDSRVEMEGFRFWKTGYWANYLKGQPYHISALYVVDLRRFRELAAGDRLRQQYHTLSADPNSLSNLDQDLPNHMQFQIPIHSLPQEWLWCETWCSDDTLKTARTIDLCNNPQTKEPKLDRARRQVPEWNEYDEEIAALARRRKEQKAEVNTKSRRLDLTDEAKTTKHVKDEL</sequence>
<evidence type="ECO:0000259" key="13">
    <source>
        <dbReference type="Pfam" id="PF18402"/>
    </source>
</evidence>
<dbReference type="InterPro" id="IPR040692">
    <property type="entry name" value="UGGT_TRXL_3"/>
</dbReference>
<dbReference type="InterPro" id="IPR040693">
    <property type="entry name" value="UGGT_TRXL_1"/>
</dbReference>
<feature type="domain" description="UGGT thioredoxin-like" evidence="13">
    <location>
        <begin position="416"/>
        <end position="659"/>
    </location>
</feature>
<evidence type="ECO:0000259" key="11">
    <source>
        <dbReference type="Pfam" id="PF18400"/>
    </source>
</evidence>
<evidence type="ECO:0000256" key="2">
    <source>
        <dbReference type="ARBA" id="ARBA00004319"/>
    </source>
</evidence>
<dbReference type="Pfam" id="PF18400">
    <property type="entry name" value="Thioredoxin_12"/>
    <property type="match status" value="1"/>
</dbReference>
<dbReference type="GO" id="GO:0005788">
    <property type="term" value="C:endoplasmic reticulum lumen"/>
    <property type="evidence" value="ECO:0007669"/>
    <property type="project" value="UniProtKB-SubCell"/>
</dbReference>
<keyword evidence="17" id="KW-1185">Reference proteome</keyword>
<evidence type="ECO:0000259" key="12">
    <source>
        <dbReference type="Pfam" id="PF18401"/>
    </source>
</evidence>
<feature type="signal peptide" evidence="10">
    <location>
        <begin position="1"/>
        <end position="28"/>
    </location>
</feature>
<dbReference type="InterPro" id="IPR040694">
    <property type="entry name" value="UGGT_TRXL_2"/>
</dbReference>
<feature type="chain" id="PRO_5041904830" evidence="10">
    <location>
        <begin position="29"/>
        <end position="1492"/>
    </location>
</feature>
<feature type="domain" description="UGGT thioredoxin-like" evidence="12">
    <location>
        <begin position="278"/>
        <end position="409"/>
    </location>
</feature>
<organism evidence="16 17">
    <name type="scientific">Podospora didyma</name>
    <dbReference type="NCBI Taxonomy" id="330526"/>
    <lineage>
        <taxon>Eukaryota</taxon>
        <taxon>Fungi</taxon>
        <taxon>Dikarya</taxon>
        <taxon>Ascomycota</taxon>
        <taxon>Pezizomycotina</taxon>
        <taxon>Sordariomycetes</taxon>
        <taxon>Sordariomycetidae</taxon>
        <taxon>Sordariales</taxon>
        <taxon>Podosporaceae</taxon>
        <taxon>Podospora</taxon>
    </lineage>
</organism>
<dbReference type="InterPro" id="IPR040497">
    <property type="entry name" value="Glyco_transf_24"/>
</dbReference>
<dbReference type="InterPro" id="IPR009448">
    <property type="entry name" value="UDP-g_GGtrans"/>
</dbReference>
<name>A0AAE0TYZ5_9PEZI</name>
<dbReference type="Pfam" id="PF06427">
    <property type="entry name" value="UDP-g_GGTase"/>
    <property type="match status" value="1"/>
</dbReference>
<evidence type="ECO:0000259" key="15">
    <source>
        <dbReference type="Pfam" id="PF18404"/>
    </source>
</evidence>
<evidence type="ECO:0000313" key="16">
    <source>
        <dbReference type="EMBL" id="KAK3384818.1"/>
    </source>
</evidence>
<dbReference type="PANTHER" id="PTHR11226">
    <property type="entry name" value="UDP-GLUCOSE GLYCOPROTEIN:GLUCOSYLTRANSFERASE"/>
    <property type="match status" value="1"/>
</dbReference>
<feature type="domain" description="Glucosyltransferase 24 catalytic" evidence="15">
    <location>
        <begin position="1191"/>
        <end position="1457"/>
    </location>
</feature>
<gene>
    <name evidence="16" type="ORF">B0H63DRAFT_413611</name>
</gene>
<comment type="cofactor">
    <cofactor evidence="1">
        <name>Ca(2+)</name>
        <dbReference type="ChEBI" id="CHEBI:29108"/>
    </cofactor>
</comment>
<comment type="subcellular location">
    <subcellularLocation>
        <location evidence="2">Endoplasmic reticulum lumen</location>
    </subcellularLocation>
</comment>
<evidence type="ECO:0000256" key="3">
    <source>
        <dbReference type="ARBA" id="ARBA00004922"/>
    </source>
</evidence>
<dbReference type="EMBL" id="JAULSW010000004">
    <property type="protein sequence ID" value="KAK3384818.1"/>
    <property type="molecule type" value="Genomic_DNA"/>
</dbReference>
<feature type="domain" description="UDP-glucose:glycoprotein glucosyltransferase thioredoxin-like" evidence="14">
    <location>
        <begin position="671"/>
        <end position="867"/>
    </location>
</feature>
<dbReference type="GO" id="GO:0051082">
    <property type="term" value="F:unfolded protein binding"/>
    <property type="evidence" value="ECO:0007669"/>
    <property type="project" value="TreeGrafter"/>
</dbReference>
<dbReference type="FunFam" id="3.90.550.10:FF:000065">
    <property type="entry name" value="UDP-glucose:glycoprotein glucosyltransferase, putative"/>
    <property type="match status" value="1"/>
</dbReference>
<evidence type="ECO:0000256" key="9">
    <source>
        <dbReference type="SAM" id="MobiDB-lite"/>
    </source>
</evidence>
<feature type="region of interest" description="Disordered" evidence="9">
    <location>
        <begin position="1460"/>
        <end position="1492"/>
    </location>
</feature>
<dbReference type="Pfam" id="PF18401">
    <property type="entry name" value="Thioredoxin_13"/>
    <property type="match status" value="1"/>
</dbReference>
<evidence type="ECO:0000313" key="17">
    <source>
        <dbReference type="Proteomes" id="UP001285441"/>
    </source>
</evidence>
<evidence type="ECO:0000256" key="6">
    <source>
        <dbReference type="ARBA" id="ARBA00022729"/>
    </source>
</evidence>
<evidence type="ECO:0000256" key="10">
    <source>
        <dbReference type="SAM" id="SignalP"/>
    </source>
</evidence>
<keyword evidence="6 10" id="KW-0732">Signal</keyword>
<dbReference type="InterPro" id="IPR040525">
    <property type="entry name" value="UGGT_TRXL_4"/>
</dbReference>
<comment type="similarity">
    <text evidence="4">Belongs to the glycosyltransferase 8 family.</text>
</comment>
<dbReference type="GO" id="GO:0036503">
    <property type="term" value="P:ERAD pathway"/>
    <property type="evidence" value="ECO:0007669"/>
    <property type="project" value="TreeGrafter"/>
</dbReference>
<keyword evidence="5" id="KW-0808">Transferase</keyword>
<proteinExistence type="inferred from homology"/>
<dbReference type="Gene3D" id="3.90.550.10">
    <property type="entry name" value="Spore Coat Polysaccharide Biosynthesis Protein SpsA, Chain A"/>
    <property type="match status" value="1"/>
</dbReference>
<dbReference type="PANTHER" id="PTHR11226:SF0">
    <property type="entry name" value="UDP-GLUCOSE:GLYCOPROTEIN GLUCOSYLTRANSFERASE"/>
    <property type="match status" value="1"/>
</dbReference>
<dbReference type="GO" id="GO:0003980">
    <property type="term" value="F:UDP-glucose:glycoprotein glucosyltransferase activity"/>
    <property type="evidence" value="ECO:0007669"/>
    <property type="project" value="InterPro"/>
</dbReference>
<feature type="domain" description="UGGT thioredoxin-like" evidence="11">
    <location>
        <begin position="42"/>
        <end position="225"/>
    </location>
</feature>
<feature type="compositionally biased region" description="Basic and acidic residues" evidence="9">
    <location>
        <begin position="1465"/>
        <end position="1492"/>
    </location>
</feature>
<evidence type="ECO:0000256" key="1">
    <source>
        <dbReference type="ARBA" id="ARBA00001913"/>
    </source>
</evidence>
<dbReference type="GO" id="GO:0018279">
    <property type="term" value="P:protein N-linked glycosylation via asparagine"/>
    <property type="evidence" value="ECO:0007669"/>
    <property type="project" value="TreeGrafter"/>
</dbReference>
<keyword evidence="8" id="KW-0325">Glycoprotein</keyword>
<comment type="pathway">
    <text evidence="3">Protein modification; protein glycosylation.</text>
</comment>
<evidence type="ECO:0000256" key="4">
    <source>
        <dbReference type="ARBA" id="ARBA00006351"/>
    </source>
</evidence>
<protein>
    <submittedName>
        <fullName evidence="16">Glycosyltransferase family 24 protein</fullName>
    </submittedName>
</protein>
<evidence type="ECO:0000259" key="14">
    <source>
        <dbReference type="Pfam" id="PF18403"/>
    </source>
</evidence>
<dbReference type="Pfam" id="PF18403">
    <property type="entry name" value="Thioredoxin_15"/>
    <property type="match status" value="1"/>
</dbReference>
<dbReference type="CDD" id="cd06432">
    <property type="entry name" value="GT8_HUGT1_C_like"/>
    <property type="match status" value="1"/>
</dbReference>
<dbReference type="Pfam" id="PF18402">
    <property type="entry name" value="Thioredoxin_14"/>
    <property type="match status" value="1"/>
</dbReference>
<dbReference type="Proteomes" id="UP001285441">
    <property type="component" value="Unassembled WGS sequence"/>
</dbReference>
<keyword evidence="7" id="KW-0256">Endoplasmic reticulum</keyword>
<comment type="caution">
    <text evidence="16">The sequence shown here is derived from an EMBL/GenBank/DDBJ whole genome shotgun (WGS) entry which is preliminary data.</text>
</comment>